<dbReference type="Pfam" id="PF00149">
    <property type="entry name" value="Metallophos"/>
    <property type="match status" value="1"/>
</dbReference>
<dbReference type="GO" id="GO:0008758">
    <property type="term" value="F:UDP-2,3-diacylglucosamine hydrolase activity"/>
    <property type="evidence" value="ECO:0007669"/>
    <property type="project" value="TreeGrafter"/>
</dbReference>
<dbReference type="KEGG" id="bsed:DN745_18385"/>
<dbReference type="GO" id="GO:0046872">
    <property type="term" value="F:metal ion binding"/>
    <property type="evidence" value="ECO:0007669"/>
    <property type="project" value="UniProtKB-KW"/>
</dbReference>
<dbReference type="GO" id="GO:0016020">
    <property type="term" value="C:membrane"/>
    <property type="evidence" value="ECO:0007669"/>
    <property type="project" value="GOC"/>
</dbReference>
<dbReference type="RefSeq" id="WP_111337226.1">
    <property type="nucleotide sequence ID" value="NZ_CP030032.1"/>
</dbReference>
<evidence type="ECO:0000256" key="1">
    <source>
        <dbReference type="ARBA" id="ARBA00022723"/>
    </source>
</evidence>
<evidence type="ECO:0000256" key="2">
    <source>
        <dbReference type="ARBA" id="ARBA00022801"/>
    </source>
</evidence>
<dbReference type="CDD" id="cd07385">
    <property type="entry name" value="MPP_YkuE_C"/>
    <property type="match status" value="1"/>
</dbReference>
<keyword evidence="4" id="KW-1185">Reference proteome</keyword>
<dbReference type="OrthoDB" id="9780884at2"/>
<accession>A0A2Z4FRB4</accession>
<dbReference type="InterPro" id="IPR004843">
    <property type="entry name" value="Calcineurin-like_PHP"/>
</dbReference>
<evidence type="ECO:0000313" key="4">
    <source>
        <dbReference type="Proteomes" id="UP000249799"/>
    </source>
</evidence>
<organism evidence="3 4">
    <name type="scientific">Bradymonas sediminis</name>
    <dbReference type="NCBI Taxonomy" id="1548548"/>
    <lineage>
        <taxon>Bacteria</taxon>
        <taxon>Deltaproteobacteria</taxon>
        <taxon>Bradymonadales</taxon>
        <taxon>Bradymonadaceae</taxon>
        <taxon>Bradymonas</taxon>
    </lineage>
</organism>
<sequence length="415" mass="45501">MLRIIVFVLFVLLIWGGGHAYVGWSLGRFIQRPRLRRAVWGLIGMHFALSVTAMSIRRITPETLWKETLQWVAFMGMGIFSILFTLCLLRDLVLLGSRLYLKKRQPSPAPEPAALAGTDASLRADAPSPGPLDAPDDPSRRALFQGVLNTGMVSASVVATGYGFVQATRIPDVRRVEVPIKGLAAGLDGFKIVQISDIHVGPTIKRDFVQGVVDRIKTLNPDMVAFTGDLIDGYVPQLRADVAPLGQLNPPYGNYYVTGNHEYYWDGPGWCEEVASLGWNVLLNAHKVVEVNGARLLVGGVTDYSAERHYAPHKTDPHKAIAGAPPVDFRLLLAHQPKSIWEASKAGFDMQISGHTHGGQFWPGNLLVGFAHPFSRGLDDYEEMKIYVSCGTGYWGPPLRLGAPSEITLLTLKSV</sequence>
<dbReference type="InterPro" id="IPR029052">
    <property type="entry name" value="Metallo-depent_PP-like"/>
</dbReference>
<dbReference type="EMBL" id="CP030032">
    <property type="protein sequence ID" value="AWV91186.1"/>
    <property type="molecule type" value="Genomic_DNA"/>
</dbReference>
<dbReference type="GO" id="GO:0009245">
    <property type="term" value="P:lipid A biosynthetic process"/>
    <property type="evidence" value="ECO:0007669"/>
    <property type="project" value="TreeGrafter"/>
</dbReference>
<reference evidence="3 4" key="1">
    <citation type="submission" date="2018-06" db="EMBL/GenBank/DDBJ databases">
        <title>Lujinxingia sediminis gen. nov. sp. nov., a new facultative anaerobic member of the class Deltaproteobacteria, and proposal of Lujinxingaceae fam. nov.</title>
        <authorList>
            <person name="Guo L.-Y."/>
            <person name="Li C.-M."/>
            <person name="Wang S."/>
            <person name="Du Z.-J."/>
        </authorList>
    </citation>
    <scope>NUCLEOTIDE SEQUENCE [LARGE SCALE GENOMIC DNA]</scope>
    <source>
        <strain evidence="3 4">FA350</strain>
    </source>
</reference>
<name>A0A2Z4FRB4_9DELT</name>
<protein>
    <submittedName>
        <fullName evidence="3">Metallophosphoesterase</fullName>
    </submittedName>
</protein>
<dbReference type="Gene3D" id="3.60.21.10">
    <property type="match status" value="1"/>
</dbReference>
<keyword evidence="1" id="KW-0479">Metal-binding</keyword>
<dbReference type="InterPro" id="IPR051158">
    <property type="entry name" value="Metallophosphoesterase_sf"/>
</dbReference>
<proteinExistence type="predicted"/>
<dbReference type="Proteomes" id="UP000249799">
    <property type="component" value="Chromosome"/>
</dbReference>
<keyword evidence="2" id="KW-0378">Hydrolase</keyword>
<dbReference type="AlphaFoldDB" id="A0A2Z4FRB4"/>
<evidence type="ECO:0000313" key="3">
    <source>
        <dbReference type="EMBL" id="AWV91186.1"/>
    </source>
</evidence>
<gene>
    <name evidence="3" type="ORF">DN745_18385</name>
</gene>
<dbReference type="SUPFAM" id="SSF56300">
    <property type="entry name" value="Metallo-dependent phosphatases"/>
    <property type="match status" value="1"/>
</dbReference>
<dbReference type="PANTHER" id="PTHR31302:SF31">
    <property type="entry name" value="PHOSPHODIESTERASE YAEI"/>
    <property type="match status" value="1"/>
</dbReference>
<dbReference type="PANTHER" id="PTHR31302">
    <property type="entry name" value="TRANSMEMBRANE PROTEIN WITH METALLOPHOSPHOESTERASE DOMAIN-RELATED"/>
    <property type="match status" value="1"/>
</dbReference>